<name>A0ABS9KHR8_9BACT</name>
<sequence>MVPDELSGVHRTTGCQPVTDKLKFIERDGTRCRNPVQPQPSCSLPNDTLWCRTSYPAYIVQRAASPLLINSNLLREMEQDVGTRSNPNIPVLYLTTPCGAGQAVRRTSYNGQLARY</sequence>
<evidence type="ECO:0000313" key="1">
    <source>
        <dbReference type="EMBL" id="MCG2590385.1"/>
    </source>
</evidence>
<proteinExistence type="predicted"/>
<gene>
    <name evidence="1" type="ORF">L6773_17545</name>
</gene>
<dbReference type="Proteomes" id="UP001165366">
    <property type="component" value="Unassembled WGS sequence"/>
</dbReference>
<dbReference type="RefSeq" id="WP_237855773.1">
    <property type="nucleotide sequence ID" value="NZ_JAKLWS010000031.1"/>
</dbReference>
<keyword evidence="2" id="KW-1185">Reference proteome</keyword>
<evidence type="ECO:0000313" key="2">
    <source>
        <dbReference type="Proteomes" id="UP001165366"/>
    </source>
</evidence>
<dbReference type="EMBL" id="JAKLWS010000031">
    <property type="protein sequence ID" value="MCG2590385.1"/>
    <property type="molecule type" value="Genomic_DNA"/>
</dbReference>
<protein>
    <submittedName>
        <fullName evidence="1">Uncharacterized protein</fullName>
    </submittedName>
</protein>
<reference evidence="1" key="2">
    <citation type="submission" date="2024-05" db="EMBL/GenBank/DDBJ databases">
        <title>Rhodohalobacter halophilus gen. nov., sp. nov., a moderately halophilic member of the family Balneolaceae.</title>
        <authorList>
            <person name="Xia J."/>
        </authorList>
    </citation>
    <scope>NUCLEOTIDE SEQUENCE</scope>
    <source>
        <strain evidence="1">WB101</strain>
    </source>
</reference>
<comment type="caution">
    <text evidence="1">The sequence shown here is derived from an EMBL/GenBank/DDBJ whole genome shotgun (WGS) entry which is preliminary data.</text>
</comment>
<reference evidence="1" key="1">
    <citation type="submission" date="2022-01" db="EMBL/GenBank/DDBJ databases">
        <authorList>
            <person name="Wang Y."/>
        </authorList>
    </citation>
    <scope>NUCLEOTIDE SEQUENCE</scope>
    <source>
        <strain evidence="1">WB101</strain>
    </source>
</reference>
<organism evidence="1 2">
    <name type="scientific">Rhodohalobacter sulfatireducens</name>
    <dbReference type="NCBI Taxonomy" id="2911366"/>
    <lineage>
        <taxon>Bacteria</taxon>
        <taxon>Pseudomonadati</taxon>
        <taxon>Balneolota</taxon>
        <taxon>Balneolia</taxon>
        <taxon>Balneolales</taxon>
        <taxon>Balneolaceae</taxon>
        <taxon>Rhodohalobacter</taxon>
    </lineage>
</organism>
<accession>A0ABS9KHR8</accession>